<dbReference type="GO" id="GO:0016226">
    <property type="term" value="P:iron-sulfur cluster assembly"/>
    <property type="evidence" value="ECO:0007669"/>
    <property type="project" value="TreeGrafter"/>
</dbReference>
<dbReference type="InterPro" id="IPR036322">
    <property type="entry name" value="WD40_repeat_dom_sf"/>
</dbReference>
<sequence>MVSEHSSADVAVPVELDCVSTLSGHTDVVWCVAWHPGQDLVLASCGSDKTIRIWKQVGRDHQKQWVCFATVATGHKRTIRCLAWSPDGSMLASGGFDGIVNIWSLVESTDDGSDDESQPTYSIVATLEGHENEVKSLSWSSCAHPFLLATCSRDKSVWIWELQGVSFLWTRFDVFY</sequence>
<evidence type="ECO:0000313" key="4">
    <source>
        <dbReference type="EMBL" id="CRZ01093.1"/>
    </source>
</evidence>
<dbReference type="PROSITE" id="PS00678">
    <property type="entry name" value="WD_REPEATS_1"/>
    <property type="match status" value="1"/>
</dbReference>
<dbReference type="InterPro" id="IPR015943">
    <property type="entry name" value="WD40/YVTN_repeat-like_dom_sf"/>
</dbReference>
<feature type="repeat" description="WD" evidence="3">
    <location>
        <begin position="127"/>
        <end position="163"/>
    </location>
</feature>
<dbReference type="PANTHER" id="PTHR19920">
    <property type="entry name" value="WD40 PROTEIN CIAO1"/>
    <property type="match status" value="1"/>
</dbReference>
<dbReference type="PRINTS" id="PR00320">
    <property type="entry name" value="GPROTEINBRPT"/>
</dbReference>
<dbReference type="Gene3D" id="2.130.10.10">
    <property type="entry name" value="YVTN repeat-like/Quinoprotein amine dehydrogenase"/>
    <property type="match status" value="2"/>
</dbReference>
<evidence type="ECO:0000256" key="1">
    <source>
        <dbReference type="ARBA" id="ARBA00022574"/>
    </source>
</evidence>
<dbReference type="InterPro" id="IPR001680">
    <property type="entry name" value="WD40_rpt"/>
</dbReference>
<dbReference type="GO" id="GO:0097361">
    <property type="term" value="C:cytosolic [4Fe-4S] assembly targeting complex"/>
    <property type="evidence" value="ECO:0007669"/>
    <property type="project" value="TreeGrafter"/>
</dbReference>
<name>A0A0H5QGA9_9EUKA</name>
<dbReference type="PROSITE" id="PS50082">
    <property type="entry name" value="WD_REPEATS_2"/>
    <property type="match status" value="3"/>
</dbReference>
<dbReference type="PROSITE" id="PS50294">
    <property type="entry name" value="WD_REPEATS_REGION"/>
    <property type="match status" value="3"/>
</dbReference>
<organism evidence="4">
    <name type="scientific">Spongospora subterranea</name>
    <dbReference type="NCBI Taxonomy" id="70186"/>
    <lineage>
        <taxon>Eukaryota</taxon>
        <taxon>Sar</taxon>
        <taxon>Rhizaria</taxon>
        <taxon>Endomyxa</taxon>
        <taxon>Phytomyxea</taxon>
        <taxon>Plasmodiophorida</taxon>
        <taxon>Plasmodiophoridae</taxon>
        <taxon>Spongospora</taxon>
    </lineage>
</organism>
<dbReference type="EMBL" id="HACM01000651">
    <property type="protein sequence ID" value="CRZ01093.1"/>
    <property type="molecule type" value="Transcribed_RNA"/>
</dbReference>
<dbReference type="Pfam" id="PF00400">
    <property type="entry name" value="WD40"/>
    <property type="match status" value="3"/>
</dbReference>
<keyword evidence="2" id="KW-0677">Repeat</keyword>
<dbReference type="AlphaFoldDB" id="A0A0H5QGA9"/>
<evidence type="ECO:0000256" key="3">
    <source>
        <dbReference type="PROSITE-ProRule" id="PRU00221"/>
    </source>
</evidence>
<feature type="repeat" description="WD" evidence="3">
    <location>
        <begin position="22"/>
        <end position="55"/>
    </location>
</feature>
<protein>
    <submittedName>
        <fullName evidence="4">Uncharacterized protein</fullName>
    </submittedName>
</protein>
<dbReference type="InterPro" id="IPR019775">
    <property type="entry name" value="WD40_repeat_CS"/>
</dbReference>
<feature type="repeat" description="WD" evidence="3">
    <location>
        <begin position="72"/>
        <end position="105"/>
    </location>
</feature>
<proteinExistence type="predicted"/>
<dbReference type="PANTHER" id="PTHR19920:SF0">
    <property type="entry name" value="CYTOSOLIC IRON-SULFUR PROTEIN ASSEMBLY PROTEIN CIAO1-RELATED"/>
    <property type="match status" value="1"/>
</dbReference>
<dbReference type="SUPFAM" id="SSF50978">
    <property type="entry name" value="WD40 repeat-like"/>
    <property type="match status" value="1"/>
</dbReference>
<keyword evidence="1 3" id="KW-0853">WD repeat</keyword>
<reference evidence="4" key="1">
    <citation type="submission" date="2015-04" db="EMBL/GenBank/DDBJ databases">
        <title>The genome sequence of the plant pathogenic Rhizarian Plasmodiophora brassicae reveals insights in its biotrophic life cycle and the origin of chitin synthesis.</title>
        <authorList>
            <person name="Schwelm A."/>
            <person name="Fogelqvist J."/>
            <person name="Knaust A."/>
            <person name="Julke S."/>
            <person name="Lilja T."/>
            <person name="Dhandapani V."/>
            <person name="Bonilla-Rosso G."/>
            <person name="Karlsson M."/>
            <person name="Shevchenko A."/>
            <person name="Choi S.R."/>
            <person name="Kim H.G."/>
            <person name="Park J.Y."/>
            <person name="Lim Y.P."/>
            <person name="Ludwig-Muller J."/>
            <person name="Dixelius C."/>
        </authorList>
    </citation>
    <scope>NUCLEOTIDE SEQUENCE</scope>
    <source>
        <tissue evidence="4">Potato root galls</tissue>
    </source>
</reference>
<accession>A0A0H5QGA9</accession>
<evidence type="ECO:0000256" key="2">
    <source>
        <dbReference type="ARBA" id="ARBA00022737"/>
    </source>
</evidence>
<dbReference type="InterPro" id="IPR020472">
    <property type="entry name" value="WD40_PAC1"/>
</dbReference>
<dbReference type="SMART" id="SM00320">
    <property type="entry name" value="WD40"/>
    <property type="match status" value="3"/>
</dbReference>